<name>A0A832G7J6_9BACT</name>
<dbReference type="PANTHER" id="PTHR47129">
    <property type="entry name" value="QUINONE OXIDOREDUCTASE 2"/>
    <property type="match status" value="1"/>
</dbReference>
<proteinExistence type="predicted"/>
<feature type="domain" description="NmrA-like" evidence="1">
    <location>
        <begin position="2"/>
        <end position="278"/>
    </location>
</feature>
<dbReference type="InterPro" id="IPR036291">
    <property type="entry name" value="NAD(P)-bd_dom_sf"/>
</dbReference>
<dbReference type="EMBL" id="DSVI01000008">
    <property type="protein sequence ID" value="HGT47937.1"/>
    <property type="molecule type" value="Genomic_DNA"/>
</dbReference>
<dbReference type="Gene3D" id="3.90.25.10">
    <property type="entry name" value="UDP-galactose 4-epimerase, domain 1"/>
    <property type="match status" value="1"/>
</dbReference>
<accession>A0A832G7J6</accession>
<organism evidence="2">
    <name type="scientific">Ignavibacterium album</name>
    <dbReference type="NCBI Taxonomy" id="591197"/>
    <lineage>
        <taxon>Bacteria</taxon>
        <taxon>Pseudomonadati</taxon>
        <taxon>Ignavibacteriota</taxon>
        <taxon>Ignavibacteria</taxon>
        <taxon>Ignavibacteriales</taxon>
        <taxon>Ignavibacteriaceae</taxon>
        <taxon>Ignavibacterium</taxon>
    </lineage>
</organism>
<dbReference type="InterPro" id="IPR008030">
    <property type="entry name" value="NmrA-like"/>
</dbReference>
<dbReference type="CDD" id="cd05269">
    <property type="entry name" value="TMR_SDR_a"/>
    <property type="match status" value="1"/>
</dbReference>
<dbReference type="SUPFAM" id="SSF51735">
    <property type="entry name" value="NAD(P)-binding Rossmann-fold domains"/>
    <property type="match status" value="1"/>
</dbReference>
<dbReference type="PANTHER" id="PTHR47129:SF1">
    <property type="entry name" value="NMRA-LIKE DOMAIN-CONTAINING PROTEIN"/>
    <property type="match status" value="1"/>
</dbReference>
<dbReference type="Gene3D" id="3.40.50.720">
    <property type="entry name" value="NAD(P)-binding Rossmann-like Domain"/>
    <property type="match status" value="1"/>
</dbReference>
<dbReference type="InterPro" id="IPR052718">
    <property type="entry name" value="NmrA-type_oxidoreductase"/>
</dbReference>
<comment type="caution">
    <text evidence="2">The sequence shown here is derived from an EMBL/GenBank/DDBJ whole genome shotgun (WGS) entry which is preliminary data.</text>
</comment>
<gene>
    <name evidence="2" type="ORF">ENS56_07875</name>
</gene>
<sequence>MILITGASGHLGGATIDFLLKKNPNAKIKALVRSEEKGKDLKAKGVEIATGDYLNYDSLVNAMKDVDTMLLVSSSTMGDRYSQHANAIKAAKENGVKHIVYTSVLKANPSSKFSAGIDHYKTEEDLIKSGMSYTIMRNTYYADFLPNIIGNAVESGAIYYSAGNAKVNFALRSEMAEANAVVLANPTAHQNKIYEITSASKYTFDEIADILSEITGKQIKYVDIPVEVLKENIIKFGMPKEVADLMGSIAESMKAGEFDFIDPTLEKLIGRKPTDLKDFLKNVYSN</sequence>
<dbReference type="AlphaFoldDB" id="A0A832G7J6"/>
<evidence type="ECO:0000259" key="1">
    <source>
        <dbReference type="Pfam" id="PF05368"/>
    </source>
</evidence>
<protein>
    <submittedName>
        <fullName evidence="2">SDR family oxidoreductase</fullName>
    </submittedName>
</protein>
<reference evidence="2" key="1">
    <citation type="journal article" date="2020" name="mSystems">
        <title>Genome- and Community-Level Interaction Insights into Carbon Utilization and Element Cycling Functions of Hydrothermarchaeota in Hydrothermal Sediment.</title>
        <authorList>
            <person name="Zhou Z."/>
            <person name="Liu Y."/>
            <person name="Xu W."/>
            <person name="Pan J."/>
            <person name="Luo Z.H."/>
            <person name="Li M."/>
        </authorList>
    </citation>
    <scope>NUCLEOTIDE SEQUENCE [LARGE SCALE GENOMIC DNA]</scope>
    <source>
        <strain evidence="2">SpSt-500</strain>
    </source>
</reference>
<dbReference type="Pfam" id="PF05368">
    <property type="entry name" value="NmrA"/>
    <property type="match status" value="1"/>
</dbReference>
<evidence type="ECO:0000313" key="2">
    <source>
        <dbReference type="EMBL" id="HGT47937.1"/>
    </source>
</evidence>